<keyword evidence="8 12" id="KW-0798">TonB box</keyword>
<accession>A0A9D2GX49</accession>
<keyword evidence="15" id="KW-0675">Receptor</keyword>
<dbReference type="InterPro" id="IPR039426">
    <property type="entry name" value="TonB-dep_rcpt-like"/>
</dbReference>
<dbReference type="PANTHER" id="PTHR32552:SF81">
    <property type="entry name" value="TONB-DEPENDENT OUTER MEMBRANE RECEPTOR"/>
    <property type="match status" value="1"/>
</dbReference>
<dbReference type="Gene3D" id="2.60.40.1120">
    <property type="entry name" value="Carboxypeptidase-like, regulatory domain"/>
    <property type="match status" value="1"/>
</dbReference>
<dbReference type="InterPro" id="IPR012910">
    <property type="entry name" value="Plug_dom"/>
</dbReference>
<dbReference type="InterPro" id="IPR000531">
    <property type="entry name" value="Beta-barrel_TonB"/>
</dbReference>
<gene>
    <name evidence="15" type="ORF">H9807_01840</name>
</gene>
<dbReference type="Gene3D" id="2.170.130.10">
    <property type="entry name" value="TonB-dependent receptor, plug domain"/>
    <property type="match status" value="1"/>
</dbReference>
<feature type="domain" description="TonB-dependent receptor-like beta-barrel" evidence="13">
    <location>
        <begin position="501"/>
        <end position="968"/>
    </location>
</feature>
<dbReference type="NCBIfam" id="TIGR04057">
    <property type="entry name" value="SusC_RagA_signa"/>
    <property type="match status" value="1"/>
</dbReference>
<keyword evidence="5 11" id="KW-0812">Transmembrane</keyword>
<keyword evidence="3 11" id="KW-1134">Transmembrane beta strand</keyword>
<evidence type="ECO:0000256" key="4">
    <source>
        <dbReference type="ARBA" id="ARBA00022496"/>
    </source>
</evidence>
<keyword evidence="7" id="KW-0406">Ion transport</keyword>
<evidence type="ECO:0000256" key="1">
    <source>
        <dbReference type="ARBA" id="ARBA00004571"/>
    </source>
</evidence>
<evidence type="ECO:0000256" key="5">
    <source>
        <dbReference type="ARBA" id="ARBA00022692"/>
    </source>
</evidence>
<evidence type="ECO:0000313" key="15">
    <source>
        <dbReference type="EMBL" id="HIZ90856.1"/>
    </source>
</evidence>
<dbReference type="EMBL" id="DXAV01000017">
    <property type="protein sequence ID" value="HIZ90856.1"/>
    <property type="molecule type" value="Genomic_DNA"/>
</dbReference>
<proteinExistence type="inferred from homology"/>
<dbReference type="GO" id="GO:0006826">
    <property type="term" value="P:iron ion transport"/>
    <property type="evidence" value="ECO:0007669"/>
    <property type="project" value="UniProtKB-KW"/>
</dbReference>
<dbReference type="FunFam" id="2.170.130.10:FF:000003">
    <property type="entry name" value="SusC/RagA family TonB-linked outer membrane protein"/>
    <property type="match status" value="1"/>
</dbReference>
<evidence type="ECO:0000259" key="13">
    <source>
        <dbReference type="Pfam" id="PF00593"/>
    </source>
</evidence>
<evidence type="ECO:0000256" key="2">
    <source>
        <dbReference type="ARBA" id="ARBA00022448"/>
    </source>
</evidence>
<evidence type="ECO:0000256" key="7">
    <source>
        <dbReference type="ARBA" id="ARBA00023065"/>
    </source>
</evidence>
<keyword evidence="4" id="KW-0410">Iron transport</keyword>
<evidence type="ECO:0000256" key="6">
    <source>
        <dbReference type="ARBA" id="ARBA00023004"/>
    </source>
</evidence>
<dbReference type="SUPFAM" id="SSF56935">
    <property type="entry name" value="Porins"/>
    <property type="match status" value="1"/>
</dbReference>
<evidence type="ECO:0000259" key="14">
    <source>
        <dbReference type="Pfam" id="PF07715"/>
    </source>
</evidence>
<comment type="similarity">
    <text evidence="11 12">Belongs to the TonB-dependent receptor family.</text>
</comment>
<evidence type="ECO:0000313" key="16">
    <source>
        <dbReference type="Proteomes" id="UP000824108"/>
    </source>
</evidence>
<evidence type="ECO:0000256" key="10">
    <source>
        <dbReference type="ARBA" id="ARBA00023237"/>
    </source>
</evidence>
<dbReference type="InterPro" id="IPR037066">
    <property type="entry name" value="Plug_dom_sf"/>
</dbReference>
<sequence>MRIKNTHLFIGKGNGCNGRFRSMLLSLCLFAFVGVYAQTGTVTVNLKNASIKELFNVIEKQTPYRFSYRDVEVQDKNGVSVEATNEELKTLLTRELTKNELTYTVSGNKIVITPLNRQKPETGTVSGRVLDANGEPVIGATVVEKGASGNGTVTDVDGYFTLKISGDAVLEVSYIGYQPQQCKAVAGMQLNLTLKEDTEMLDEVVVVGYGSQKKVNVIGSISTVDSKTLESRSVPDVSNMLTGQMSGVTITQSSGNPGQDAGTIRIRGVGSFGATPDPLVLVDGMPGSLSDLTPADIDNISVLKDASSAAIYGSRAANGVILVTTKKGREGKTNVVYNGSVGMSQATELPDLAHSYEYAEFYNMAMGTETYTPEMIQKYRDGSDPDNYADEMYLDELLGGHAFQTKHELNVSGGNNRLQYMASMGYLRQNGLMDNNYYNRYSGRLNLNAQLAKNLSLGVRISGMTSDRHEPSSPGAVDSDGYKSLISAAVRFPGLTPSYLQNGEAGPGPKLNGTPVAWMNCASFYREDYDKFKGNAELVWTPLKGLNLKAIGGYNYALNHIRNYRADMPIANGGTSGPSSLTDEMLRTVYKTFQAVADYSTTIADKHQLSALVGYTWEDESQRTLSGSRNNFPSDDVPYLTAGGADGQTNSGGGYDWAIKSVFGRLTYNYDERYLFETTMRYDGSSRFPTDSKFGFFPSVAVGWRVSEEKFWKEKESLSSWFNNLKVKASLGVLGNNNIGDYPYQSVYTLGQAQNYVFGGVYTQGAAVTTYVDSNLKWERTRTTDVGIETGFFNNRLTFNASYFYRKTTDVLYKPSASYSSIFGLSVSQINTGALENKGWEFELGYNGQARDFKYHINGNFSIIKNKILTLGMGNVTQENGMVGNGSDLFIGYPMQMFYGYKTDGVFLTDEEVGDWYDQSEIAPGGQAGDIRYVDLTGDGKVTSADRTFLGSRIPKYTFGLNLGAEYKGVDFSMLIQGVADVYGTLSVYAGHAFYQEGNIQRWQMENCWNVQQNNRYPEYPRLEVMSNAGSNNTLTSDFWVINASYLKVRNIQLGYTLPGNVTKKFGSSGLRFYVSLDNPFTIKKYRKGWDPENTDNNGQYYPVMSTYTFGLTLKF</sequence>
<keyword evidence="2 11" id="KW-0813">Transport</keyword>
<protein>
    <submittedName>
        <fullName evidence="15">TonB-dependent receptor</fullName>
    </submittedName>
</protein>
<dbReference type="Pfam" id="PF13715">
    <property type="entry name" value="CarbopepD_reg_2"/>
    <property type="match status" value="1"/>
</dbReference>
<keyword evidence="6" id="KW-0408">Iron</keyword>
<keyword evidence="9 11" id="KW-0472">Membrane</keyword>
<dbReference type="InterPro" id="IPR023997">
    <property type="entry name" value="TonB-dep_OMP_SusC/RagA_CS"/>
</dbReference>
<reference evidence="15" key="2">
    <citation type="submission" date="2021-04" db="EMBL/GenBank/DDBJ databases">
        <authorList>
            <person name="Gilroy R."/>
        </authorList>
    </citation>
    <scope>NUCLEOTIDE SEQUENCE</scope>
    <source>
        <strain evidence="15">CHK118-2852</strain>
    </source>
</reference>
<dbReference type="InterPro" id="IPR008969">
    <property type="entry name" value="CarboxyPept-like_regulatory"/>
</dbReference>
<dbReference type="NCBIfam" id="TIGR04056">
    <property type="entry name" value="OMP_RagA_SusC"/>
    <property type="match status" value="1"/>
</dbReference>
<dbReference type="InterPro" id="IPR036942">
    <property type="entry name" value="Beta-barrel_TonB_sf"/>
</dbReference>
<dbReference type="Pfam" id="PF00593">
    <property type="entry name" value="TonB_dep_Rec_b-barrel"/>
    <property type="match status" value="1"/>
</dbReference>
<evidence type="ECO:0000256" key="8">
    <source>
        <dbReference type="ARBA" id="ARBA00023077"/>
    </source>
</evidence>
<comment type="subcellular location">
    <subcellularLocation>
        <location evidence="1 11">Cell outer membrane</location>
        <topology evidence="1 11">Multi-pass membrane protein</topology>
    </subcellularLocation>
</comment>
<dbReference type="Pfam" id="PF07715">
    <property type="entry name" value="Plug"/>
    <property type="match status" value="1"/>
</dbReference>
<dbReference type="PANTHER" id="PTHR32552">
    <property type="entry name" value="FERRICHROME IRON RECEPTOR-RELATED"/>
    <property type="match status" value="1"/>
</dbReference>
<evidence type="ECO:0000256" key="12">
    <source>
        <dbReference type="RuleBase" id="RU003357"/>
    </source>
</evidence>
<dbReference type="PROSITE" id="PS52016">
    <property type="entry name" value="TONB_DEPENDENT_REC_3"/>
    <property type="match status" value="1"/>
</dbReference>
<keyword evidence="10 11" id="KW-0998">Cell outer membrane</keyword>
<dbReference type="InterPro" id="IPR023996">
    <property type="entry name" value="TonB-dep_OMP_SusC/RagA"/>
</dbReference>
<evidence type="ECO:0000256" key="3">
    <source>
        <dbReference type="ARBA" id="ARBA00022452"/>
    </source>
</evidence>
<comment type="caution">
    <text evidence="15">The sequence shown here is derived from an EMBL/GenBank/DDBJ whole genome shotgun (WGS) entry which is preliminary data.</text>
</comment>
<reference evidence="15" key="1">
    <citation type="journal article" date="2021" name="PeerJ">
        <title>Extensive microbial diversity within the chicken gut microbiome revealed by metagenomics and culture.</title>
        <authorList>
            <person name="Gilroy R."/>
            <person name="Ravi A."/>
            <person name="Getino M."/>
            <person name="Pursley I."/>
            <person name="Horton D.L."/>
            <person name="Alikhan N.F."/>
            <person name="Baker D."/>
            <person name="Gharbi K."/>
            <person name="Hall N."/>
            <person name="Watson M."/>
            <person name="Adriaenssens E.M."/>
            <person name="Foster-Nyarko E."/>
            <person name="Jarju S."/>
            <person name="Secka A."/>
            <person name="Antonio M."/>
            <person name="Oren A."/>
            <person name="Chaudhuri R.R."/>
            <person name="La Ragione R."/>
            <person name="Hildebrand F."/>
            <person name="Pallen M.J."/>
        </authorList>
    </citation>
    <scope>NUCLEOTIDE SEQUENCE</scope>
    <source>
        <strain evidence="15">CHK118-2852</strain>
    </source>
</reference>
<evidence type="ECO:0000256" key="11">
    <source>
        <dbReference type="PROSITE-ProRule" id="PRU01360"/>
    </source>
</evidence>
<dbReference type="SUPFAM" id="SSF49464">
    <property type="entry name" value="Carboxypeptidase regulatory domain-like"/>
    <property type="match status" value="1"/>
</dbReference>
<dbReference type="AlphaFoldDB" id="A0A9D2GX49"/>
<name>A0A9D2GX49_9BACE</name>
<dbReference type="GO" id="GO:0009279">
    <property type="term" value="C:cell outer membrane"/>
    <property type="evidence" value="ECO:0007669"/>
    <property type="project" value="UniProtKB-SubCell"/>
</dbReference>
<evidence type="ECO:0000256" key="9">
    <source>
        <dbReference type="ARBA" id="ARBA00023136"/>
    </source>
</evidence>
<dbReference type="Proteomes" id="UP000824108">
    <property type="component" value="Unassembled WGS sequence"/>
</dbReference>
<feature type="domain" description="TonB-dependent receptor plug" evidence="14">
    <location>
        <begin position="214"/>
        <end position="320"/>
    </location>
</feature>
<organism evidence="15 16">
    <name type="scientific">Candidatus Bacteroides merdavium</name>
    <dbReference type="NCBI Taxonomy" id="2838472"/>
    <lineage>
        <taxon>Bacteria</taxon>
        <taxon>Pseudomonadati</taxon>
        <taxon>Bacteroidota</taxon>
        <taxon>Bacteroidia</taxon>
        <taxon>Bacteroidales</taxon>
        <taxon>Bacteroidaceae</taxon>
        <taxon>Bacteroides</taxon>
    </lineage>
</organism>
<dbReference type="Gene3D" id="2.40.170.20">
    <property type="entry name" value="TonB-dependent receptor, beta-barrel domain"/>
    <property type="match status" value="1"/>
</dbReference>